<dbReference type="EMBL" id="JAVYII010000006">
    <property type="protein sequence ID" value="MDT9594232.1"/>
    <property type="molecule type" value="Genomic_DNA"/>
</dbReference>
<proteinExistence type="predicted"/>
<evidence type="ECO:0000313" key="3">
    <source>
        <dbReference type="Proteomes" id="UP001268542"/>
    </source>
</evidence>
<name>A0ABU3PY99_9ACTN</name>
<dbReference type="Pfam" id="PF08378">
    <property type="entry name" value="NERD"/>
    <property type="match status" value="1"/>
</dbReference>
<dbReference type="Proteomes" id="UP001268542">
    <property type="component" value="Unassembled WGS sequence"/>
</dbReference>
<organism evidence="2 3">
    <name type="scientific">Nocardioides imazamoxiresistens</name>
    <dbReference type="NCBI Taxonomy" id="3231893"/>
    <lineage>
        <taxon>Bacteria</taxon>
        <taxon>Bacillati</taxon>
        <taxon>Actinomycetota</taxon>
        <taxon>Actinomycetes</taxon>
        <taxon>Propionibacteriales</taxon>
        <taxon>Nocardioidaceae</taxon>
        <taxon>Nocardioides</taxon>
    </lineage>
</organism>
<sequence>MTDQAVPPLLSAEVSWRCEPGVNEAYVWLSDGTIAGHRDLLTGTDHLADPAYSDLLTRVLADWLAREGASCPPAVEPLPWVPEGRGILGWLGRRRARREYARQLTAYRDHRLDHPAWKAPTDPPHAGWRDLVRNEAGQALWEHAATLPKPGLLDAAGRREQRAWTTGALGEETVAKQLWQVARPGAWRVLHSVPVGNRGSDLDHVLVGPGGVFTVNTKSHRGANVWVGPNTFMVNGQRHPYLRNSRHEAARAAKLLEAAVGTPVAVRPMVVLVDPRSVNRAKAPDDVAVVTRMELVRWASRLPTVLTPEQVDAVFAAARRSTTWVTPERRRGR</sequence>
<comment type="caution">
    <text evidence="2">The sequence shown here is derived from an EMBL/GenBank/DDBJ whole genome shotgun (WGS) entry which is preliminary data.</text>
</comment>
<dbReference type="PROSITE" id="PS50965">
    <property type="entry name" value="NERD"/>
    <property type="match status" value="1"/>
</dbReference>
<accession>A0ABU3PY99</accession>
<reference evidence="2 3" key="1">
    <citation type="submission" date="2023-08" db="EMBL/GenBank/DDBJ databases">
        <title>Nocardioides seae sp. nov., a bacterium isolated from a soil.</title>
        <authorList>
            <person name="Wang X."/>
        </authorList>
    </citation>
    <scope>NUCLEOTIDE SEQUENCE [LARGE SCALE GENOMIC DNA]</scope>
    <source>
        <strain evidence="2 3">YZH12</strain>
    </source>
</reference>
<evidence type="ECO:0000313" key="2">
    <source>
        <dbReference type="EMBL" id="MDT9594232.1"/>
    </source>
</evidence>
<dbReference type="RefSeq" id="WP_315733772.1">
    <property type="nucleotide sequence ID" value="NZ_JAVYII010000006.1"/>
</dbReference>
<evidence type="ECO:0000259" key="1">
    <source>
        <dbReference type="PROSITE" id="PS50965"/>
    </source>
</evidence>
<feature type="domain" description="NERD" evidence="1">
    <location>
        <begin position="166"/>
        <end position="279"/>
    </location>
</feature>
<protein>
    <submittedName>
        <fullName evidence="2">Nuclease-related domain-containing protein</fullName>
    </submittedName>
</protein>
<gene>
    <name evidence="2" type="ORF">RDV89_14205</name>
</gene>
<dbReference type="InterPro" id="IPR011528">
    <property type="entry name" value="NERD"/>
</dbReference>
<keyword evidence="3" id="KW-1185">Reference proteome</keyword>